<dbReference type="InterPro" id="IPR009072">
    <property type="entry name" value="Histone-fold"/>
</dbReference>
<name>H9J6V9_BOMMO</name>
<dbReference type="CTD" id="101747068"/>
<evidence type="ECO:0000256" key="3">
    <source>
        <dbReference type="ARBA" id="ARBA00022763"/>
    </source>
</evidence>
<feature type="compositionally biased region" description="Basic and acidic residues" evidence="6">
    <location>
        <begin position="118"/>
        <end position="129"/>
    </location>
</feature>
<accession>H9J6V9</accession>
<dbReference type="GO" id="GO:0046982">
    <property type="term" value="F:protein heterodimerization activity"/>
    <property type="evidence" value="ECO:0007669"/>
    <property type="project" value="InterPro"/>
</dbReference>
<dbReference type="GeneID" id="101747068"/>
<evidence type="ECO:0000256" key="4">
    <source>
        <dbReference type="ARBA" id="ARBA00023125"/>
    </source>
</evidence>
<dbReference type="GO" id="GO:0031297">
    <property type="term" value="P:replication fork processing"/>
    <property type="evidence" value="ECO:0007669"/>
    <property type="project" value="TreeGrafter"/>
</dbReference>
<dbReference type="Pfam" id="PF15630">
    <property type="entry name" value="CENP-S"/>
    <property type="match status" value="1"/>
</dbReference>
<dbReference type="RefSeq" id="XP_012544080.1">
    <property type="nucleotide sequence ID" value="XM_012688626.1"/>
</dbReference>
<keyword evidence="9" id="KW-1185">Reference proteome</keyword>
<dbReference type="eggNOG" id="ENOG502S2ZK">
    <property type="taxonomic scope" value="Eukaryota"/>
</dbReference>
<reference evidence="9" key="1">
    <citation type="journal article" date="2008" name="Insect Biochem. Mol. Biol.">
        <title>The genome of a lepidopteran model insect, the silkworm Bombyx mori.</title>
        <authorList>
            <consortium name="International Silkworm Genome Consortium"/>
        </authorList>
    </citation>
    <scope>NUCLEOTIDE SEQUENCE [LARGE SCALE GENOMIC DNA]</scope>
    <source>
        <strain evidence="9">p50T</strain>
    </source>
</reference>
<dbReference type="SUPFAM" id="SSF47113">
    <property type="entry name" value="Histone-fold"/>
    <property type="match status" value="1"/>
</dbReference>
<gene>
    <name evidence="8" type="primary">101747068</name>
    <name evidence="7" type="synonym">MHF1</name>
</gene>
<dbReference type="EnsemblMetazoa" id="NM_001279457.1">
    <property type="protein sequence ID" value="NP_001266386.1"/>
    <property type="gene ID" value="GeneID_101747068"/>
</dbReference>
<dbReference type="STRING" id="7091.H9J6V9"/>
<dbReference type="GO" id="GO:0003682">
    <property type="term" value="F:chromatin binding"/>
    <property type="evidence" value="ECO:0007669"/>
    <property type="project" value="TreeGrafter"/>
</dbReference>
<dbReference type="CDD" id="cd22919">
    <property type="entry name" value="HFD_CENP-S"/>
    <property type="match status" value="1"/>
</dbReference>
<dbReference type="RefSeq" id="XP_012544078.1">
    <property type="nucleotide sequence ID" value="XM_012688624.1"/>
</dbReference>
<dbReference type="Gene3D" id="1.10.20.10">
    <property type="entry name" value="Histone, subunit A"/>
    <property type="match status" value="1"/>
</dbReference>
<evidence type="ECO:0000256" key="5">
    <source>
        <dbReference type="ARBA" id="ARBA00023204"/>
    </source>
</evidence>
<sequence length="148" mass="16677">MSAFEDLSASQRLRAALKRDVTAICLESTVGLEITKPAMDLILELIYKKLSVYASDLEVFARHARRCKIQGEDVKLLVRRNKSLRSQLESRSPTAALKRKSSLAEDIFEDASSNFDEPAMKDKMRKEEPPMEDAIDMTVENVVDLTAD</sequence>
<organism evidence="8 9">
    <name type="scientific">Bombyx mori</name>
    <name type="common">Silk moth</name>
    <dbReference type="NCBI Taxonomy" id="7091"/>
    <lineage>
        <taxon>Eukaryota</taxon>
        <taxon>Metazoa</taxon>
        <taxon>Ecdysozoa</taxon>
        <taxon>Arthropoda</taxon>
        <taxon>Hexapoda</taxon>
        <taxon>Insecta</taxon>
        <taxon>Pterygota</taxon>
        <taxon>Neoptera</taxon>
        <taxon>Endopterygota</taxon>
        <taxon>Lepidoptera</taxon>
        <taxon>Glossata</taxon>
        <taxon>Ditrysia</taxon>
        <taxon>Bombycoidea</taxon>
        <taxon>Bombycidae</taxon>
        <taxon>Bombycinae</taxon>
        <taxon>Bombyx</taxon>
    </lineage>
</organism>
<dbReference type="PANTHER" id="PTHR22980:SF0">
    <property type="entry name" value="CENTROMERE PROTEIN S"/>
    <property type="match status" value="1"/>
</dbReference>
<comment type="similarity">
    <text evidence="1">Belongs to the TAF9 family. CENP-S/MHF1 subfamily.</text>
</comment>
<dbReference type="PaxDb" id="7091-BGIBMGA005251-TA"/>
<proteinExistence type="evidence at transcript level"/>
<dbReference type="SMR" id="H9J6V9"/>
<dbReference type="EnsemblMetazoa" id="XM_012688624.2">
    <property type="protein sequence ID" value="XP_012544078.1"/>
    <property type="gene ID" value="GeneID_101747068"/>
</dbReference>
<dbReference type="EMBL" id="AB766232">
    <property type="protein sequence ID" value="BAN29073.1"/>
    <property type="molecule type" value="mRNA"/>
</dbReference>
<dbReference type="InterPro" id="IPR029003">
    <property type="entry name" value="CENP-S/Mhf1"/>
</dbReference>
<dbReference type="Proteomes" id="UP000005204">
    <property type="component" value="Unassembled WGS sequence"/>
</dbReference>
<evidence type="ECO:0000313" key="8">
    <source>
        <dbReference type="EnsemblMetazoa" id="NP_001266386.1"/>
    </source>
</evidence>
<evidence type="ECO:0000313" key="7">
    <source>
        <dbReference type="EMBL" id="BAN29073.1"/>
    </source>
</evidence>
<dbReference type="OMA" id="HARRCKI"/>
<evidence type="ECO:0000313" key="9">
    <source>
        <dbReference type="Proteomes" id="UP000005204"/>
    </source>
</evidence>
<dbReference type="GO" id="GO:0006281">
    <property type="term" value="P:DNA repair"/>
    <property type="evidence" value="ECO:0007669"/>
    <property type="project" value="UniProtKB-KW"/>
</dbReference>
<dbReference type="OrthoDB" id="1872155at2759"/>
<dbReference type="AlphaFoldDB" id="H9J6V9"/>
<keyword evidence="3" id="KW-0227">DNA damage</keyword>
<dbReference type="RefSeq" id="XP_012544079.1">
    <property type="nucleotide sequence ID" value="XM_012688625.1"/>
</dbReference>
<dbReference type="EnsemblMetazoa" id="XM_012688625.3">
    <property type="protein sequence ID" value="XP_012544079.1"/>
    <property type="gene ID" value="GeneID_101747068"/>
</dbReference>
<evidence type="ECO:0000256" key="2">
    <source>
        <dbReference type="ARBA" id="ARBA00016400"/>
    </source>
</evidence>
<keyword evidence="5" id="KW-0234">DNA repair</keyword>
<protein>
    <recommendedName>
        <fullName evidence="2">Centromere protein S</fullName>
    </recommendedName>
</protein>
<evidence type="ECO:0000256" key="6">
    <source>
        <dbReference type="SAM" id="MobiDB-lite"/>
    </source>
</evidence>
<dbReference type="InParanoid" id="H9J6V9"/>
<dbReference type="RefSeq" id="NP_001266386.1">
    <property type="nucleotide sequence ID" value="NM_001279457.1"/>
</dbReference>
<evidence type="ECO:0000256" key="1">
    <source>
        <dbReference type="ARBA" id="ARBA00006612"/>
    </source>
</evidence>
<dbReference type="PANTHER" id="PTHR22980">
    <property type="entry name" value="CORTISTATIN"/>
    <property type="match status" value="1"/>
</dbReference>
<reference evidence="8" key="3">
    <citation type="submission" date="2022-06" db="UniProtKB">
        <authorList>
            <consortium name="EnsemblMetazoa"/>
        </authorList>
    </citation>
    <scope>IDENTIFICATION</scope>
    <source>
        <strain evidence="8">p50T (Dazao)</strain>
    </source>
</reference>
<reference evidence="7" key="2">
    <citation type="journal article" date="2014" name="Insect Mol. Biol.">
        <title>Middle region of FancM interacts with Mhf and Rmi1 in silkworms, a species lacking the Fanconi anaemia (FA) core complex.</title>
        <authorList>
            <person name="Sugahara R."/>
            <person name="Mon H."/>
            <person name="Lee J.M."/>
            <person name="Kusakabe T."/>
        </authorList>
    </citation>
    <scope>NUCLEOTIDE SEQUENCE</scope>
</reference>
<feature type="region of interest" description="Disordered" evidence="6">
    <location>
        <begin position="110"/>
        <end position="136"/>
    </location>
</feature>
<dbReference type="EnsemblMetazoa" id="XM_012688626.3">
    <property type="protein sequence ID" value="XP_012544080.1"/>
    <property type="gene ID" value="GeneID_101747068"/>
</dbReference>
<dbReference type="GO" id="GO:0003677">
    <property type="term" value="F:DNA binding"/>
    <property type="evidence" value="ECO:0007669"/>
    <property type="project" value="UniProtKB-KW"/>
</dbReference>
<dbReference type="GO" id="GO:0071821">
    <property type="term" value="C:FANCM-MHF complex"/>
    <property type="evidence" value="ECO:0007669"/>
    <property type="project" value="InterPro"/>
</dbReference>
<dbReference type="GO" id="GO:0000712">
    <property type="term" value="P:resolution of meiotic recombination intermediates"/>
    <property type="evidence" value="ECO:0007669"/>
    <property type="project" value="TreeGrafter"/>
</dbReference>
<dbReference type="KEGG" id="bmor:101747068"/>
<dbReference type="HOGENOM" id="CLU_1760371_0_0_1"/>
<keyword evidence="4" id="KW-0238">DNA-binding</keyword>